<evidence type="ECO:0000313" key="4">
    <source>
        <dbReference type="EMBL" id="TLU66655.1"/>
    </source>
</evidence>
<keyword evidence="2 3" id="KW-0732">Signal</keyword>
<keyword evidence="5" id="KW-1185">Reference proteome</keyword>
<comment type="similarity">
    <text evidence="1">Belongs to the cytochrome b562 family.</text>
</comment>
<dbReference type="InterPro" id="IPR009155">
    <property type="entry name" value="Cyt_b562"/>
</dbReference>
<dbReference type="InterPro" id="IPR010980">
    <property type="entry name" value="Cyt_c/b562"/>
</dbReference>
<dbReference type="GO" id="GO:0020037">
    <property type="term" value="F:heme binding"/>
    <property type="evidence" value="ECO:0007669"/>
    <property type="project" value="InterPro"/>
</dbReference>
<evidence type="ECO:0008006" key="6">
    <source>
        <dbReference type="Google" id="ProtNLM"/>
    </source>
</evidence>
<protein>
    <recommendedName>
        <fullName evidence="6">Cytochrome c</fullName>
    </recommendedName>
</protein>
<evidence type="ECO:0000256" key="3">
    <source>
        <dbReference type="SAM" id="SignalP"/>
    </source>
</evidence>
<dbReference type="GO" id="GO:0042597">
    <property type="term" value="C:periplasmic space"/>
    <property type="evidence" value="ECO:0007669"/>
    <property type="project" value="InterPro"/>
</dbReference>
<sequence length="145" mass="15688">MKKLLISSFVCALTMSGPAMANDVHPMCGETELAGIMGDMKDNMKAYKKAMKAGDTETMNVVAQDLLANIEKSDGLVPLQISDNKELTAAQQADFDQYQKGMAYLQESAEALSKATTDDERKAALSQIGKASKKGHKAFKMDCDD</sequence>
<dbReference type="Pfam" id="PF07361">
    <property type="entry name" value="Cytochrom_B562"/>
    <property type="match status" value="1"/>
</dbReference>
<organism evidence="4 5">
    <name type="scientific">Thalassotalea litorea</name>
    <dbReference type="NCBI Taxonomy" id="2020715"/>
    <lineage>
        <taxon>Bacteria</taxon>
        <taxon>Pseudomonadati</taxon>
        <taxon>Pseudomonadota</taxon>
        <taxon>Gammaproteobacteria</taxon>
        <taxon>Alteromonadales</taxon>
        <taxon>Colwelliaceae</taxon>
        <taxon>Thalassotalea</taxon>
    </lineage>
</organism>
<reference evidence="4 5" key="1">
    <citation type="submission" date="2019-05" db="EMBL/GenBank/DDBJ databases">
        <title>Genome sequences of Thalassotalea litorea 1K03283.</title>
        <authorList>
            <person name="Zhang D."/>
        </authorList>
    </citation>
    <scope>NUCLEOTIDE SEQUENCE [LARGE SCALE GENOMIC DNA]</scope>
    <source>
        <strain evidence="4 5">MCCC 1K03283</strain>
    </source>
</reference>
<evidence type="ECO:0000256" key="2">
    <source>
        <dbReference type="ARBA" id="ARBA00022729"/>
    </source>
</evidence>
<dbReference type="GO" id="GO:0022900">
    <property type="term" value="P:electron transport chain"/>
    <property type="evidence" value="ECO:0007669"/>
    <property type="project" value="InterPro"/>
</dbReference>
<dbReference type="GO" id="GO:0009055">
    <property type="term" value="F:electron transfer activity"/>
    <property type="evidence" value="ECO:0007669"/>
    <property type="project" value="InterPro"/>
</dbReference>
<dbReference type="SUPFAM" id="SSF47175">
    <property type="entry name" value="Cytochromes"/>
    <property type="match status" value="1"/>
</dbReference>
<dbReference type="AlphaFoldDB" id="A0A5R9IM87"/>
<name>A0A5R9IM87_9GAMM</name>
<accession>A0A5R9IM87</accession>
<evidence type="ECO:0000256" key="1">
    <source>
        <dbReference type="ARBA" id="ARBA00005523"/>
    </source>
</evidence>
<dbReference type="Gene3D" id="1.20.120.10">
    <property type="entry name" value="Cytochrome c/b562"/>
    <property type="match status" value="1"/>
</dbReference>
<feature type="chain" id="PRO_5024270796" description="Cytochrome c" evidence="3">
    <location>
        <begin position="22"/>
        <end position="145"/>
    </location>
</feature>
<dbReference type="GO" id="GO:0005506">
    <property type="term" value="F:iron ion binding"/>
    <property type="evidence" value="ECO:0007669"/>
    <property type="project" value="InterPro"/>
</dbReference>
<dbReference type="OrthoDB" id="6106480at2"/>
<dbReference type="EMBL" id="VCBC01000004">
    <property type="protein sequence ID" value="TLU66655.1"/>
    <property type="molecule type" value="Genomic_DNA"/>
</dbReference>
<dbReference type="Proteomes" id="UP000307790">
    <property type="component" value="Unassembled WGS sequence"/>
</dbReference>
<dbReference type="RefSeq" id="WP_138318722.1">
    <property type="nucleotide sequence ID" value="NZ_VCBC01000004.1"/>
</dbReference>
<evidence type="ECO:0000313" key="5">
    <source>
        <dbReference type="Proteomes" id="UP000307790"/>
    </source>
</evidence>
<comment type="caution">
    <text evidence="4">The sequence shown here is derived from an EMBL/GenBank/DDBJ whole genome shotgun (WGS) entry which is preliminary data.</text>
</comment>
<proteinExistence type="inferred from homology"/>
<feature type="signal peptide" evidence="3">
    <location>
        <begin position="1"/>
        <end position="21"/>
    </location>
</feature>
<gene>
    <name evidence="4" type="ORF">FE810_03845</name>
</gene>